<comment type="caution">
    <text evidence="3">The sequence shown here is derived from an EMBL/GenBank/DDBJ whole genome shotgun (WGS) entry which is preliminary data.</text>
</comment>
<evidence type="ECO:0000313" key="3">
    <source>
        <dbReference type="EMBL" id="KAF3860932.1"/>
    </source>
</evidence>
<dbReference type="PROSITE" id="PS50835">
    <property type="entry name" value="IG_LIKE"/>
    <property type="match status" value="1"/>
</dbReference>
<dbReference type="OrthoDB" id="6127080at2759"/>
<feature type="signal peptide" evidence="1">
    <location>
        <begin position="1"/>
        <end position="35"/>
    </location>
</feature>
<keyword evidence="1" id="KW-0732">Signal</keyword>
<dbReference type="InterPro" id="IPR036179">
    <property type="entry name" value="Ig-like_dom_sf"/>
</dbReference>
<reference evidence="3 4" key="1">
    <citation type="submission" date="2020-03" db="EMBL/GenBank/DDBJ databases">
        <title>Dissostichus mawsoni Genome sequencing and assembly.</title>
        <authorList>
            <person name="Park H."/>
        </authorList>
    </citation>
    <scope>NUCLEOTIDE SEQUENCE [LARGE SCALE GENOMIC DNA]</scope>
    <source>
        <strain evidence="3">DM0001</strain>
        <tissue evidence="3">Muscle</tissue>
    </source>
</reference>
<accession>A0A7J5ZGH9</accession>
<evidence type="ECO:0000259" key="2">
    <source>
        <dbReference type="PROSITE" id="PS50835"/>
    </source>
</evidence>
<dbReference type="InterPro" id="IPR013783">
    <property type="entry name" value="Ig-like_fold"/>
</dbReference>
<dbReference type="AlphaFoldDB" id="A0A7J5ZGH9"/>
<keyword evidence="4" id="KW-1185">Reference proteome</keyword>
<proteinExistence type="predicted"/>
<feature type="domain" description="Ig-like" evidence="2">
    <location>
        <begin position="47"/>
        <end position="125"/>
    </location>
</feature>
<sequence>MCVSQWTGYRGPVSPALPLLLLLSFFSSTPPFAQGAISIPENLSEPPELTKLPHSYTAFSHEDINLPCEATGNPTPTFRWVKDGEAFGSEREEFGTLRAQDEEETLDSYGGYYRSQPVLLKAKSR</sequence>
<dbReference type="Pfam" id="PF13927">
    <property type="entry name" value="Ig_3"/>
    <property type="match status" value="1"/>
</dbReference>
<gene>
    <name evidence="3" type="ORF">F7725_001187</name>
</gene>
<feature type="chain" id="PRO_5029751050" description="Ig-like domain-containing protein" evidence="1">
    <location>
        <begin position="36"/>
        <end position="125"/>
    </location>
</feature>
<dbReference type="Gene3D" id="2.60.40.10">
    <property type="entry name" value="Immunoglobulins"/>
    <property type="match status" value="1"/>
</dbReference>
<evidence type="ECO:0000256" key="1">
    <source>
        <dbReference type="SAM" id="SignalP"/>
    </source>
</evidence>
<name>A0A7J5ZGH9_DISMA</name>
<dbReference type="EMBL" id="JAAKFY010000002">
    <property type="protein sequence ID" value="KAF3860932.1"/>
    <property type="molecule type" value="Genomic_DNA"/>
</dbReference>
<organism evidence="3 4">
    <name type="scientific">Dissostichus mawsoni</name>
    <name type="common">Antarctic cod</name>
    <dbReference type="NCBI Taxonomy" id="36200"/>
    <lineage>
        <taxon>Eukaryota</taxon>
        <taxon>Metazoa</taxon>
        <taxon>Chordata</taxon>
        <taxon>Craniata</taxon>
        <taxon>Vertebrata</taxon>
        <taxon>Euteleostomi</taxon>
        <taxon>Actinopterygii</taxon>
        <taxon>Neopterygii</taxon>
        <taxon>Teleostei</taxon>
        <taxon>Neoteleostei</taxon>
        <taxon>Acanthomorphata</taxon>
        <taxon>Eupercaria</taxon>
        <taxon>Perciformes</taxon>
        <taxon>Notothenioidei</taxon>
        <taxon>Nototheniidae</taxon>
        <taxon>Dissostichus</taxon>
    </lineage>
</organism>
<dbReference type="Proteomes" id="UP000518266">
    <property type="component" value="Unassembled WGS sequence"/>
</dbReference>
<protein>
    <recommendedName>
        <fullName evidence="2">Ig-like domain-containing protein</fullName>
    </recommendedName>
</protein>
<dbReference type="SUPFAM" id="SSF48726">
    <property type="entry name" value="Immunoglobulin"/>
    <property type="match status" value="1"/>
</dbReference>
<evidence type="ECO:0000313" key="4">
    <source>
        <dbReference type="Proteomes" id="UP000518266"/>
    </source>
</evidence>
<dbReference type="InterPro" id="IPR007110">
    <property type="entry name" value="Ig-like_dom"/>
</dbReference>